<keyword evidence="2" id="KW-1185">Reference proteome</keyword>
<dbReference type="RefSeq" id="WP_338684605.1">
    <property type="nucleotide sequence ID" value="NZ_AP024702.1"/>
</dbReference>
<evidence type="ECO:0000313" key="2">
    <source>
        <dbReference type="Proteomes" id="UP001374893"/>
    </source>
</evidence>
<reference evidence="1 2" key="1">
    <citation type="submission" date="2021-06" db="EMBL/GenBank/DDBJ databases">
        <title>Complete genome of Haloferula helveola possessing various polysaccharide degrading enzymes.</title>
        <authorList>
            <person name="Takami H."/>
            <person name="Huang C."/>
            <person name="Hamasaki K."/>
        </authorList>
    </citation>
    <scope>NUCLEOTIDE SEQUENCE [LARGE SCALE GENOMIC DNA]</scope>
    <source>
        <strain evidence="1 2">CN-1</strain>
    </source>
</reference>
<proteinExistence type="predicted"/>
<organism evidence="1 2">
    <name type="scientific">Haloferula helveola</name>
    <dbReference type="NCBI Taxonomy" id="490095"/>
    <lineage>
        <taxon>Bacteria</taxon>
        <taxon>Pseudomonadati</taxon>
        <taxon>Verrucomicrobiota</taxon>
        <taxon>Verrucomicrobiia</taxon>
        <taxon>Verrucomicrobiales</taxon>
        <taxon>Verrucomicrobiaceae</taxon>
        <taxon>Haloferula</taxon>
    </lineage>
</organism>
<dbReference type="EMBL" id="AP024702">
    <property type="protein sequence ID" value="BCX48405.1"/>
    <property type="molecule type" value="Genomic_DNA"/>
</dbReference>
<protein>
    <recommendedName>
        <fullName evidence="3">DUF4160 domain-containing protein</fullName>
    </recommendedName>
</protein>
<dbReference type="InterPro" id="IPR045534">
    <property type="entry name" value="DUF6428"/>
</dbReference>
<sequence length="156" mass="16947">MTVTSFLELLRRYPDAGITIRLPDGNDVPAHFHITEVGHLVKSFIDCGGKRHHAGSCLLQVWVADDTDHRLTAGKLLGIFERTDGLLPSNELPVEIEHEAPVLTQMPVTGCDATPEELVFHTEFKKADCLAKELCIPDFSLPGLPGQSCTPGSGCC</sequence>
<dbReference type="Pfam" id="PF20001">
    <property type="entry name" value="DUF6428"/>
    <property type="match status" value="1"/>
</dbReference>
<evidence type="ECO:0008006" key="3">
    <source>
        <dbReference type="Google" id="ProtNLM"/>
    </source>
</evidence>
<accession>A0ABM7RGI8</accession>
<name>A0ABM7RGI8_9BACT</name>
<gene>
    <name evidence="1" type="ORF">HAHE_23130</name>
</gene>
<dbReference type="Proteomes" id="UP001374893">
    <property type="component" value="Chromosome"/>
</dbReference>
<evidence type="ECO:0000313" key="1">
    <source>
        <dbReference type="EMBL" id="BCX48405.1"/>
    </source>
</evidence>